<keyword evidence="6" id="KW-0311">Gluconate utilization</keyword>
<dbReference type="PANTHER" id="PTHR43661:SF1">
    <property type="entry name" value="PHOSPHOGLUCONATE DEHYDRATASE"/>
    <property type="match status" value="1"/>
</dbReference>
<dbReference type="GO" id="GO:0004456">
    <property type="term" value="F:phosphogluconate dehydratase activity"/>
    <property type="evidence" value="ECO:0007669"/>
    <property type="project" value="UniProtKB-EC"/>
</dbReference>
<dbReference type="Proteomes" id="UP001204142">
    <property type="component" value="Unassembled WGS sequence"/>
</dbReference>
<dbReference type="InterPro" id="IPR056740">
    <property type="entry name" value="ILV_EDD_C"/>
</dbReference>
<protein>
    <recommendedName>
        <fullName evidence="9">Phosphogluconate dehydratase</fullName>
        <ecNumber evidence="9">4.2.1.12</ecNumber>
    </recommendedName>
</protein>
<proteinExistence type="inferred from homology"/>
<sequence>MSTILHPALLKVRDAIEARSKSGRSSYLDSLPSAAQNRSAVGAANLAHTTAVFEPPAKRVIALHKAPHLGIITAYNDMLSAHQPFAQYPARIAEAAQALGATTQVAGGTPAMCDGVTQGREGMELSLFSRDVIAQAACIGLSHNVFDGGVLLGVCDKIAPGLLMGALAFGHLPFVFIPAGPMETGLSNPEKARIRQLAAEGKAGRDELLQAEERAYHSPGTCTFYGTANSNQLMLDFMGLQFPGAAFESPFGPQRDAVLNDSVRAVASATRNPTLALGHLVNAASLVNALVGLMASGGSTNHTIHWLAVARAAGYTMDWTDLDAISAAVPLLCRVYPNGVEDVNAFQAAGGTAGLLATLMDGGYVDGTAMTVWGTSLADTVGEVEPQREIFSVRKPQATRNPDVLRPWNQPFQPDGGIRLLTGNLGRAVCKVSAVKQNHRVVQAPCRVFNDQAQVIDAFKRDEFQSDVVVVVTHQGPRANGMPELHKLTPVLGVLLDRGLNVALVTDGRMSGASGKVLAAIHVCPEADSGGPLSKLRDGDWVSVDAVSGVLNTDADLDSRASSPKQAQAVSLGRGYFQLWRQHVSTAEEGASVLFEIPGEQP</sequence>
<evidence type="ECO:0000313" key="12">
    <source>
        <dbReference type="EMBL" id="MCQ8896750.1"/>
    </source>
</evidence>
<dbReference type="InterPro" id="IPR004786">
    <property type="entry name" value="6-phosphgluc_deHydtase"/>
</dbReference>
<dbReference type="RefSeq" id="WP_256764544.1">
    <property type="nucleotide sequence ID" value="NZ_JANIGO010000003.1"/>
</dbReference>
<evidence type="ECO:0000256" key="2">
    <source>
        <dbReference type="ARBA" id="ARBA00022485"/>
    </source>
</evidence>
<keyword evidence="13" id="KW-1185">Reference proteome</keyword>
<dbReference type="EMBL" id="JANIGO010000003">
    <property type="protein sequence ID" value="MCQ8896750.1"/>
    <property type="molecule type" value="Genomic_DNA"/>
</dbReference>
<name>A0ABT1WGZ5_9BURK</name>
<evidence type="ECO:0000259" key="11">
    <source>
        <dbReference type="Pfam" id="PF24877"/>
    </source>
</evidence>
<keyword evidence="4" id="KW-0408">Iron</keyword>
<keyword evidence="5" id="KW-0411">Iron-sulfur</keyword>
<dbReference type="SUPFAM" id="SSF52016">
    <property type="entry name" value="LeuD/IlvD-like"/>
    <property type="match status" value="1"/>
</dbReference>
<gene>
    <name evidence="12" type="primary">edd</name>
    <name evidence="12" type="ORF">NQT62_09935</name>
</gene>
<evidence type="ECO:0000256" key="9">
    <source>
        <dbReference type="NCBIfam" id="TIGR01196"/>
    </source>
</evidence>
<dbReference type="Gene3D" id="3.50.30.80">
    <property type="entry name" value="IlvD/EDD C-terminal domain-like"/>
    <property type="match status" value="1"/>
</dbReference>
<dbReference type="NCBIfam" id="TIGR01196">
    <property type="entry name" value="edd"/>
    <property type="match status" value="1"/>
</dbReference>
<dbReference type="EC" id="4.2.1.12" evidence="9"/>
<comment type="caution">
    <text evidence="12">The sequence shown here is derived from an EMBL/GenBank/DDBJ whole genome shotgun (WGS) entry which is preliminary data.</text>
</comment>
<dbReference type="PANTHER" id="PTHR43661">
    <property type="entry name" value="D-XYLONATE DEHYDRATASE"/>
    <property type="match status" value="1"/>
</dbReference>
<comment type="similarity">
    <text evidence="1">Belongs to the IlvD/Edd family.</text>
</comment>
<accession>A0ABT1WGZ5</accession>
<feature type="domain" description="Dihydroxy-acid/6-phosphogluconate dehydratase N-terminal" evidence="10">
    <location>
        <begin position="67"/>
        <end position="379"/>
    </location>
</feature>
<evidence type="ECO:0000256" key="4">
    <source>
        <dbReference type="ARBA" id="ARBA00023004"/>
    </source>
</evidence>
<dbReference type="Pfam" id="PF24877">
    <property type="entry name" value="ILV_EDD_C"/>
    <property type="match status" value="1"/>
</dbReference>
<dbReference type="Pfam" id="PF00920">
    <property type="entry name" value="ILVD_EDD_N"/>
    <property type="match status" value="1"/>
</dbReference>
<keyword evidence="8" id="KW-0119">Carbohydrate metabolism</keyword>
<keyword evidence="3" id="KW-0479">Metal-binding</keyword>
<dbReference type="InterPro" id="IPR037237">
    <property type="entry name" value="IlvD/EDD_N"/>
</dbReference>
<dbReference type="PROSITE" id="PS00887">
    <property type="entry name" value="ILVD_EDD_2"/>
    <property type="match status" value="1"/>
</dbReference>
<dbReference type="InterPro" id="IPR020558">
    <property type="entry name" value="DiOHA_6PGluconate_deHydtase_CS"/>
</dbReference>
<evidence type="ECO:0000256" key="1">
    <source>
        <dbReference type="ARBA" id="ARBA00006486"/>
    </source>
</evidence>
<evidence type="ECO:0000256" key="6">
    <source>
        <dbReference type="ARBA" id="ARBA00023064"/>
    </source>
</evidence>
<evidence type="ECO:0000256" key="3">
    <source>
        <dbReference type="ARBA" id="ARBA00022723"/>
    </source>
</evidence>
<dbReference type="InterPro" id="IPR042096">
    <property type="entry name" value="Dihydro-acid_dehy_C"/>
</dbReference>
<organism evidence="12 13">
    <name type="scientific">Limnobacter humi</name>
    <dbReference type="NCBI Taxonomy" id="1778671"/>
    <lineage>
        <taxon>Bacteria</taxon>
        <taxon>Pseudomonadati</taxon>
        <taxon>Pseudomonadota</taxon>
        <taxon>Betaproteobacteria</taxon>
        <taxon>Burkholderiales</taxon>
        <taxon>Burkholderiaceae</taxon>
        <taxon>Limnobacter</taxon>
    </lineage>
</organism>
<keyword evidence="7 12" id="KW-0456">Lyase</keyword>
<feature type="domain" description="Dihydroxy-acid/6-phosphogluconate dehydratase C-terminal" evidence="11">
    <location>
        <begin position="403"/>
        <end position="591"/>
    </location>
</feature>
<dbReference type="InterPro" id="IPR000581">
    <property type="entry name" value="ILV_EDD_N"/>
</dbReference>
<evidence type="ECO:0000259" key="10">
    <source>
        <dbReference type="Pfam" id="PF00920"/>
    </source>
</evidence>
<keyword evidence="2" id="KW-0004">4Fe-4S</keyword>
<reference evidence="12 13" key="1">
    <citation type="submission" date="2022-07" db="EMBL/GenBank/DDBJ databases">
        <authorList>
            <person name="Xamxidin M."/>
            <person name="Wu M."/>
        </authorList>
    </citation>
    <scope>NUCLEOTIDE SEQUENCE [LARGE SCALE GENOMIC DNA]</scope>
    <source>
        <strain evidence="12 13">NBRC 111650</strain>
    </source>
</reference>
<evidence type="ECO:0000256" key="7">
    <source>
        <dbReference type="ARBA" id="ARBA00023239"/>
    </source>
</evidence>
<dbReference type="SUPFAM" id="SSF143975">
    <property type="entry name" value="IlvD/EDD N-terminal domain-like"/>
    <property type="match status" value="1"/>
</dbReference>
<evidence type="ECO:0000313" key="13">
    <source>
        <dbReference type="Proteomes" id="UP001204142"/>
    </source>
</evidence>
<evidence type="ECO:0000256" key="8">
    <source>
        <dbReference type="ARBA" id="ARBA00023277"/>
    </source>
</evidence>
<evidence type="ECO:0000256" key="5">
    <source>
        <dbReference type="ARBA" id="ARBA00023014"/>
    </source>
</evidence>
<dbReference type="PROSITE" id="PS00886">
    <property type="entry name" value="ILVD_EDD_1"/>
    <property type="match status" value="1"/>
</dbReference>